<feature type="domain" description="Major facilitator superfamily (MFS) profile" evidence="7">
    <location>
        <begin position="11"/>
        <end position="396"/>
    </location>
</feature>
<evidence type="ECO:0000313" key="9">
    <source>
        <dbReference type="Proteomes" id="UP000611629"/>
    </source>
</evidence>
<dbReference type="Gene3D" id="1.20.1250.20">
    <property type="entry name" value="MFS general substrate transporter like domains"/>
    <property type="match status" value="2"/>
</dbReference>
<evidence type="ECO:0000259" key="7">
    <source>
        <dbReference type="PROSITE" id="PS50850"/>
    </source>
</evidence>
<dbReference type="EMBL" id="JACBNQ010000001">
    <property type="protein sequence ID" value="NYB72809.1"/>
    <property type="molecule type" value="Genomic_DNA"/>
</dbReference>
<feature type="transmembrane region" description="Helical" evidence="6">
    <location>
        <begin position="371"/>
        <end position="391"/>
    </location>
</feature>
<keyword evidence="4 6" id="KW-1133">Transmembrane helix</keyword>
<organism evidence="8 9">
    <name type="scientific">Sedimentibacter hydroxybenzoicus DSM 7310</name>
    <dbReference type="NCBI Taxonomy" id="1123245"/>
    <lineage>
        <taxon>Bacteria</taxon>
        <taxon>Bacillati</taxon>
        <taxon>Bacillota</taxon>
        <taxon>Tissierellia</taxon>
        <taxon>Sedimentibacter</taxon>
    </lineage>
</organism>
<dbReference type="GO" id="GO:0022857">
    <property type="term" value="F:transmembrane transporter activity"/>
    <property type="evidence" value="ECO:0007669"/>
    <property type="project" value="InterPro"/>
</dbReference>
<dbReference type="Proteomes" id="UP000611629">
    <property type="component" value="Unassembled WGS sequence"/>
</dbReference>
<dbReference type="GO" id="GO:0005886">
    <property type="term" value="C:plasma membrane"/>
    <property type="evidence" value="ECO:0007669"/>
    <property type="project" value="UniProtKB-SubCell"/>
</dbReference>
<dbReference type="InterPro" id="IPR052528">
    <property type="entry name" value="Sugar_transport-like"/>
</dbReference>
<dbReference type="InterPro" id="IPR020846">
    <property type="entry name" value="MFS_dom"/>
</dbReference>
<reference evidence="8" key="1">
    <citation type="submission" date="2020-07" db="EMBL/GenBank/DDBJ databases">
        <title>Genomic analysis of a strain of Sedimentibacter Hydroxybenzoicus DSM7310.</title>
        <authorList>
            <person name="Ma S."/>
        </authorList>
    </citation>
    <scope>NUCLEOTIDE SEQUENCE</scope>
    <source>
        <strain evidence="8">DSM 7310</strain>
    </source>
</reference>
<name>A0A974BGN1_SEDHY</name>
<feature type="transmembrane region" description="Helical" evidence="6">
    <location>
        <begin position="344"/>
        <end position="365"/>
    </location>
</feature>
<keyword evidence="3 6" id="KW-0812">Transmembrane</keyword>
<dbReference type="SUPFAM" id="SSF103473">
    <property type="entry name" value="MFS general substrate transporter"/>
    <property type="match status" value="1"/>
</dbReference>
<comment type="subcellular location">
    <subcellularLocation>
        <location evidence="1">Cell membrane</location>
        <topology evidence="1">Multi-pass membrane protein</topology>
    </subcellularLocation>
</comment>
<feature type="transmembrane region" description="Helical" evidence="6">
    <location>
        <begin position="255"/>
        <end position="274"/>
    </location>
</feature>
<feature type="transmembrane region" description="Helical" evidence="6">
    <location>
        <begin position="135"/>
        <end position="157"/>
    </location>
</feature>
<dbReference type="Pfam" id="PF07690">
    <property type="entry name" value="MFS_1"/>
    <property type="match status" value="1"/>
</dbReference>
<dbReference type="RefSeq" id="WP_179236485.1">
    <property type="nucleotide sequence ID" value="NZ_JACBNQ010000001.1"/>
</dbReference>
<feature type="transmembrane region" description="Helical" evidence="6">
    <location>
        <begin position="310"/>
        <end position="332"/>
    </location>
</feature>
<evidence type="ECO:0000313" key="8">
    <source>
        <dbReference type="EMBL" id="NYB72809.1"/>
    </source>
</evidence>
<evidence type="ECO:0000256" key="3">
    <source>
        <dbReference type="ARBA" id="ARBA00022692"/>
    </source>
</evidence>
<dbReference type="PANTHER" id="PTHR23526:SF2">
    <property type="entry name" value="MAJOR FACILITATOR SUPERFAMILY (MFS) PROFILE DOMAIN-CONTAINING PROTEIN"/>
    <property type="match status" value="1"/>
</dbReference>
<accession>A0A974BGN1</accession>
<dbReference type="InterPro" id="IPR036259">
    <property type="entry name" value="MFS_trans_sf"/>
</dbReference>
<evidence type="ECO:0000256" key="5">
    <source>
        <dbReference type="ARBA" id="ARBA00023136"/>
    </source>
</evidence>
<dbReference type="InterPro" id="IPR011701">
    <property type="entry name" value="MFS"/>
</dbReference>
<feature type="transmembrane region" description="Helical" evidence="6">
    <location>
        <begin position="220"/>
        <end position="243"/>
    </location>
</feature>
<keyword evidence="9" id="KW-1185">Reference proteome</keyword>
<evidence type="ECO:0000256" key="4">
    <source>
        <dbReference type="ARBA" id="ARBA00022989"/>
    </source>
</evidence>
<feature type="transmembrane region" description="Helical" evidence="6">
    <location>
        <begin position="76"/>
        <end position="95"/>
    </location>
</feature>
<sequence>MLNSYAVQKKNYFLFSISFAFRNIAIGIFFLVFNIYMIELEFSSEFLGLFLAAGNISMCVGSIPAGILVDKINKKTLLIVSTITAGFLFLLQSIIVDKQLLILISILYGCSFITLMNITGPYIMEFKEFEKEKNLLISNRAIALISMTVGSLLGGYLSNVKIYFVHQEYRSALIVSAIIYMLAAMPLAFLKDNYKTEDIDYITKKQKSNTTLVKKNLKNIIIFSSVFFSIGFAILLLPFTNLYFKNRFNLSITTLSYLLAVIQVSISLCVYAMSKLIKNISSKKNIICLCLSVIILTIILLLVSNLIIQVILFIFISSLFNVISSAFLNYSLENIDGEIMGTTTGIINTAYNMSESIGIFTASILVGGYHFNFIFILSIVSMIIALFFIFISNNNKISRSNIDDKNELL</sequence>
<dbReference type="PROSITE" id="PS50850">
    <property type="entry name" value="MFS"/>
    <property type="match status" value="1"/>
</dbReference>
<gene>
    <name evidence="8" type="ORF">HZF24_01490</name>
</gene>
<evidence type="ECO:0000256" key="2">
    <source>
        <dbReference type="ARBA" id="ARBA00022448"/>
    </source>
</evidence>
<feature type="transmembrane region" description="Helical" evidence="6">
    <location>
        <begin position="286"/>
        <end position="304"/>
    </location>
</feature>
<feature type="transmembrane region" description="Helical" evidence="6">
    <location>
        <begin position="12"/>
        <end position="37"/>
    </location>
</feature>
<protein>
    <submittedName>
        <fullName evidence="8">MFS transporter</fullName>
    </submittedName>
</protein>
<dbReference type="AlphaFoldDB" id="A0A974BGN1"/>
<comment type="caution">
    <text evidence="8">The sequence shown here is derived from an EMBL/GenBank/DDBJ whole genome shotgun (WGS) entry which is preliminary data.</text>
</comment>
<dbReference type="PANTHER" id="PTHR23526">
    <property type="entry name" value="INTEGRAL MEMBRANE TRANSPORT PROTEIN-RELATED"/>
    <property type="match status" value="1"/>
</dbReference>
<evidence type="ECO:0000256" key="6">
    <source>
        <dbReference type="SAM" id="Phobius"/>
    </source>
</evidence>
<proteinExistence type="predicted"/>
<keyword evidence="5 6" id="KW-0472">Membrane</keyword>
<feature type="transmembrane region" description="Helical" evidence="6">
    <location>
        <begin position="101"/>
        <end position="123"/>
    </location>
</feature>
<feature type="transmembrane region" description="Helical" evidence="6">
    <location>
        <begin position="169"/>
        <end position="190"/>
    </location>
</feature>
<keyword evidence="2" id="KW-0813">Transport</keyword>
<feature type="transmembrane region" description="Helical" evidence="6">
    <location>
        <begin position="49"/>
        <end position="69"/>
    </location>
</feature>
<evidence type="ECO:0000256" key="1">
    <source>
        <dbReference type="ARBA" id="ARBA00004651"/>
    </source>
</evidence>